<dbReference type="InterPro" id="IPR036259">
    <property type="entry name" value="MFS_trans_sf"/>
</dbReference>
<keyword evidence="9" id="KW-1185">Reference proteome</keyword>
<keyword evidence="4 6" id="KW-1133">Transmembrane helix</keyword>
<gene>
    <name evidence="8" type="ORF">RIF29_17360</name>
</gene>
<dbReference type="AlphaFoldDB" id="A0AAN9FNW0"/>
<name>A0AAN9FNW0_CROPI</name>
<sequence length="247" mass="27211">MLLINQGLMILTMTAGIPQLHPRTCPPNHNQECDGPTSTQFAILILGLVLMAIGTGGIRPCSIPFAIDQFDATSANGRQGIRTFFNWFLNKAAIIQGDLNEQGFSTNLWRLCSIQQVEEVKCFLSLLPIWVSGILGMLPVVYSGTFFVTQAIMMDKHIGGLEFEIPAASIAVVSLITAVLWLQVYNFYAQRVIAKITKQEDGLTCLQKVIIGAIFGVLTMLCAALVEGRRRGYHYRPIANPEIRTVP</sequence>
<keyword evidence="3 6" id="KW-0812">Transmembrane</keyword>
<feature type="transmembrane region" description="Helical" evidence="6">
    <location>
        <begin position="129"/>
        <end position="153"/>
    </location>
</feature>
<dbReference type="Pfam" id="PF00854">
    <property type="entry name" value="PTR2"/>
    <property type="match status" value="2"/>
</dbReference>
<dbReference type="Gene3D" id="1.20.1250.20">
    <property type="entry name" value="MFS general substrate transporter like domains"/>
    <property type="match status" value="2"/>
</dbReference>
<dbReference type="GO" id="GO:0022857">
    <property type="term" value="F:transmembrane transporter activity"/>
    <property type="evidence" value="ECO:0007669"/>
    <property type="project" value="InterPro"/>
</dbReference>
<proteinExistence type="inferred from homology"/>
<dbReference type="EMBL" id="JAYWIO010000003">
    <property type="protein sequence ID" value="KAK7276223.1"/>
    <property type="molecule type" value="Genomic_DNA"/>
</dbReference>
<feature type="transmembrane region" description="Helical" evidence="6">
    <location>
        <begin position="38"/>
        <end position="58"/>
    </location>
</feature>
<keyword evidence="7" id="KW-0732">Signal</keyword>
<evidence type="ECO:0000256" key="7">
    <source>
        <dbReference type="SAM" id="SignalP"/>
    </source>
</evidence>
<dbReference type="PANTHER" id="PTHR11654">
    <property type="entry name" value="OLIGOPEPTIDE TRANSPORTER-RELATED"/>
    <property type="match status" value="1"/>
</dbReference>
<dbReference type="GO" id="GO:0016020">
    <property type="term" value="C:membrane"/>
    <property type="evidence" value="ECO:0007669"/>
    <property type="project" value="UniProtKB-SubCell"/>
</dbReference>
<evidence type="ECO:0000256" key="5">
    <source>
        <dbReference type="ARBA" id="ARBA00023136"/>
    </source>
</evidence>
<evidence type="ECO:0000256" key="4">
    <source>
        <dbReference type="ARBA" id="ARBA00022989"/>
    </source>
</evidence>
<protein>
    <submittedName>
        <fullName evidence="8">Uncharacterized protein</fullName>
    </submittedName>
</protein>
<evidence type="ECO:0000256" key="1">
    <source>
        <dbReference type="ARBA" id="ARBA00004141"/>
    </source>
</evidence>
<keyword evidence="5 6" id="KW-0472">Membrane</keyword>
<evidence type="ECO:0000256" key="3">
    <source>
        <dbReference type="ARBA" id="ARBA00022692"/>
    </source>
</evidence>
<comment type="caution">
    <text evidence="8">The sequence shown here is derived from an EMBL/GenBank/DDBJ whole genome shotgun (WGS) entry which is preliminary data.</text>
</comment>
<dbReference type="InterPro" id="IPR000109">
    <property type="entry name" value="POT_fam"/>
</dbReference>
<comment type="subcellular location">
    <subcellularLocation>
        <location evidence="1">Membrane</location>
        <topology evidence="1">Multi-pass membrane protein</topology>
    </subcellularLocation>
</comment>
<feature type="transmembrane region" description="Helical" evidence="6">
    <location>
        <begin position="165"/>
        <end position="188"/>
    </location>
</feature>
<dbReference type="Proteomes" id="UP001372338">
    <property type="component" value="Unassembled WGS sequence"/>
</dbReference>
<feature type="chain" id="PRO_5042994356" evidence="7">
    <location>
        <begin position="17"/>
        <end position="247"/>
    </location>
</feature>
<comment type="similarity">
    <text evidence="2">Belongs to the major facilitator superfamily. Proton-dependent oligopeptide transporter (POT/PTR) (TC 2.A.17) family.</text>
</comment>
<evidence type="ECO:0000313" key="8">
    <source>
        <dbReference type="EMBL" id="KAK7276223.1"/>
    </source>
</evidence>
<feature type="transmembrane region" description="Helical" evidence="6">
    <location>
        <begin position="209"/>
        <end position="226"/>
    </location>
</feature>
<evidence type="ECO:0000256" key="2">
    <source>
        <dbReference type="ARBA" id="ARBA00005982"/>
    </source>
</evidence>
<evidence type="ECO:0000256" key="6">
    <source>
        <dbReference type="SAM" id="Phobius"/>
    </source>
</evidence>
<accession>A0AAN9FNW0</accession>
<evidence type="ECO:0000313" key="9">
    <source>
        <dbReference type="Proteomes" id="UP001372338"/>
    </source>
</evidence>
<feature type="signal peptide" evidence="7">
    <location>
        <begin position="1"/>
        <end position="16"/>
    </location>
</feature>
<reference evidence="8 9" key="1">
    <citation type="submission" date="2024-01" db="EMBL/GenBank/DDBJ databases">
        <title>The genomes of 5 underutilized Papilionoideae crops provide insights into root nodulation and disease resistanc.</title>
        <authorList>
            <person name="Yuan L."/>
        </authorList>
    </citation>
    <scope>NUCLEOTIDE SEQUENCE [LARGE SCALE GENOMIC DNA]</scope>
    <source>
        <strain evidence="8">ZHUSHIDOU_FW_LH</strain>
        <tissue evidence="8">Leaf</tissue>
    </source>
</reference>
<organism evidence="8 9">
    <name type="scientific">Crotalaria pallida</name>
    <name type="common">Smooth rattlebox</name>
    <name type="synonym">Crotalaria striata</name>
    <dbReference type="NCBI Taxonomy" id="3830"/>
    <lineage>
        <taxon>Eukaryota</taxon>
        <taxon>Viridiplantae</taxon>
        <taxon>Streptophyta</taxon>
        <taxon>Embryophyta</taxon>
        <taxon>Tracheophyta</taxon>
        <taxon>Spermatophyta</taxon>
        <taxon>Magnoliopsida</taxon>
        <taxon>eudicotyledons</taxon>
        <taxon>Gunneridae</taxon>
        <taxon>Pentapetalae</taxon>
        <taxon>rosids</taxon>
        <taxon>fabids</taxon>
        <taxon>Fabales</taxon>
        <taxon>Fabaceae</taxon>
        <taxon>Papilionoideae</taxon>
        <taxon>50 kb inversion clade</taxon>
        <taxon>genistoids sensu lato</taxon>
        <taxon>core genistoids</taxon>
        <taxon>Crotalarieae</taxon>
        <taxon>Crotalaria</taxon>
    </lineage>
</organism>